<dbReference type="RefSeq" id="WP_015212134.1">
    <property type="nucleotide sequence ID" value="NC_019765.1"/>
</dbReference>
<feature type="transmembrane region" description="Helical" evidence="3">
    <location>
        <begin position="69"/>
        <end position="93"/>
    </location>
</feature>
<evidence type="ECO:0000256" key="2">
    <source>
        <dbReference type="SAM" id="MobiDB-lite"/>
    </source>
</evidence>
<keyword evidence="5" id="KW-1185">Reference proteome</keyword>
<dbReference type="KEGG" id="scs:Sta7437_4793"/>
<proteinExistence type="predicted"/>
<dbReference type="AlphaFoldDB" id="K9Y1F2"/>
<gene>
    <name evidence="4" type="ordered locus">Sta7437_4793</name>
</gene>
<keyword evidence="3" id="KW-0472">Membrane</keyword>
<keyword evidence="1" id="KW-0175">Coiled coil</keyword>
<evidence type="ECO:0000256" key="1">
    <source>
        <dbReference type="SAM" id="Coils"/>
    </source>
</evidence>
<name>K9Y1F2_STAC7</name>
<feature type="coiled-coil region" evidence="1">
    <location>
        <begin position="50"/>
        <end position="77"/>
    </location>
</feature>
<protein>
    <submittedName>
        <fullName evidence="4">Uncharacterized protein</fullName>
    </submittedName>
</protein>
<keyword evidence="3" id="KW-0812">Transmembrane</keyword>
<feature type="compositionally biased region" description="Polar residues" evidence="2">
    <location>
        <begin position="101"/>
        <end position="116"/>
    </location>
</feature>
<feature type="region of interest" description="Disordered" evidence="2">
    <location>
        <begin position="97"/>
        <end position="116"/>
    </location>
</feature>
<sequence>MNKPQPRIPQEHTDEIFALAAEIQAKHEQSYSLAELKKIGAEAHISPEFVEQATKQIQRKKQRESRLEVILESLNNAMAVMILLSFFTGFMGLPNGHCSLAKTQPENSHSQTLPDS</sequence>
<keyword evidence="3" id="KW-1133">Transmembrane helix</keyword>
<evidence type="ECO:0000256" key="3">
    <source>
        <dbReference type="SAM" id="Phobius"/>
    </source>
</evidence>
<dbReference type="Proteomes" id="UP000010473">
    <property type="component" value="Plasmid pSTA7437.01"/>
</dbReference>
<keyword evidence="4" id="KW-0614">Plasmid</keyword>
<dbReference type="HOGENOM" id="CLU_2107510_0_0_3"/>
<dbReference type="EMBL" id="CP003654">
    <property type="protein sequence ID" value="AFZ38231.1"/>
    <property type="molecule type" value="Genomic_DNA"/>
</dbReference>
<dbReference type="OrthoDB" id="9804152at2"/>
<evidence type="ECO:0000313" key="4">
    <source>
        <dbReference type="EMBL" id="AFZ38231.1"/>
    </source>
</evidence>
<accession>K9Y1F2</accession>
<geneLocation type="plasmid" evidence="4 5">
    <name>pSTA7437.01</name>
</geneLocation>
<evidence type="ECO:0000313" key="5">
    <source>
        <dbReference type="Proteomes" id="UP000010473"/>
    </source>
</evidence>
<organism evidence="4 5">
    <name type="scientific">Stanieria cyanosphaera (strain ATCC 29371 / PCC 7437)</name>
    <dbReference type="NCBI Taxonomy" id="111780"/>
    <lineage>
        <taxon>Bacteria</taxon>
        <taxon>Bacillati</taxon>
        <taxon>Cyanobacteriota</taxon>
        <taxon>Cyanophyceae</taxon>
        <taxon>Pleurocapsales</taxon>
        <taxon>Dermocarpellaceae</taxon>
        <taxon>Stanieria</taxon>
    </lineage>
</organism>
<reference evidence="5" key="1">
    <citation type="journal article" date="2013" name="Proc. Natl. Acad. Sci. U.S.A.">
        <title>Improving the coverage of the cyanobacterial phylum using diversity-driven genome sequencing.</title>
        <authorList>
            <person name="Shih P.M."/>
            <person name="Wu D."/>
            <person name="Latifi A."/>
            <person name="Axen S.D."/>
            <person name="Fewer D.P."/>
            <person name="Talla E."/>
            <person name="Calteau A."/>
            <person name="Cai F."/>
            <person name="Tandeau de Marsac N."/>
            <person name="Rippka R."/>
            <person name="Herdman M."/>
            <person name="Sivonen K."/>
            <person name="Coursin T."/>
            <person name="Laurent T."/>
            <person name="Goodwin L."/>
            <person name="Nolan M."/>
            <person name="Davenport K.W."/>
            <person name="Han C.S."/>
            <person name="Rubin E.M."/>
            <person name="Eisen J.A."/>
            <person name="Woyke T."/>
            <person name="Gugger M."/>
            <person name="Kerfeld C.A."/>
        </authorList>
    </citation>
    <scope>NUCLEOTIDE SEQUENCE [LARGE SCALE GENOMIC DNA]</scope>
    <source>
        <strain evidence="5">ATCC 29371 / PCC 7437</strain>
        <plasmid evidence="5">Plasmid pSTA7437.01</plasmid>
    </source>
</reference>